<dbReference type="InParanoid" id="A0A3N4LYG3"/>
<name>A0A3N4LYG3_9PEZI</name>
<protein>
    <submittedName>
        <fullName evidence="2">Uncharacterized protein</fullName>
    </submittedName>
</protein>
<proteinExistence type="predicted"/>
<reference evidence="2 3" key="1">
    <citation type="journal article" date="2018" name="Nat. Ecol. Evol.">
        <title>Pezizomycetes genomes reveal the molecular basis of ectomycorrhizal truffle lifestyle.</title>
        <authorList>
            <person name="Murat C."/>
            <person name="Payen T."/>
            <person name="Noel B."/>
            <person name="Kuo A."/>
            <person name="Morin E."/>
            <person name="Chen J."/>
            <person name="Kohler A."/>
            <person name="Krizsan K."/>
            <person name="Balestrini R."/>
            <person name="Da Silva C."/>
            <person name="Montanini B."/>
            <person name="Hainaut M."/>
            <person name="Levati E."/>
            <person name="Barry K.W."/>
            <person name="Belfiori B."/>
            <person name="Cichocki N."/>
            <person name="Clum A."/>
            <person name="Dockter R.B."/>
            <person name="Fauchery L."/>
            <person name="Guy J."/>
            <person name="Iotti M."/>
            <person name="Le Tacon F."/>
            <person name="Lindquist E.A."/>
            <person name="Lipzen A."/>
            <person name="Malagnac F."/>
            <person name="Mello A."/>
            <person name="Molinier V."/>
            <person name="Miyauchi S."/>
            <person name="Poulain J."/>
            <person name="Riccioni C."/>
            <person name="Rubini A."/>
            <person name="Sitrit Y."/>
            <person name="Splivallo R."/>
            <person name="Traeger S."/>
            <person name="Wang M."/>
            <person name="Zifcakova L."/>
            <person name="Wipf D."/>
            <person name="Zambonelli A."/>
            <person name="Paolocci F."/>
            <person name="Nowrousian M."/>
            <person name="Ottonello S."/>
            <person name="Baldrian P."/>
            <person name="Spatafora J.W."/>
            <person name="Henrissat B."/>
            <person name="Nagy L.G."/>
            <person name="Aury J.M."/>
            <person name="Wincker P."/>
            <person name="Grigoriev I.V."/>
            <person name="Bonfante P."/>
            <person name="Martin F.M."/>
        </authorList>
    </citation>
    <scope>NUCLEOTIDE SEQUENCE [LARGE SCALE GENOMIC DNA]</scope>
    <source>
        <strain evidence="2 3">ATCC MYA-4762</strain>
    </source>
</reference>
<evidence type="ECO:0000256" key="1">
    <source>
        <dbReference type="SAM" id="MobiDB-lite"/>
    </source>
</evidence>
<organism evidence="2 3">
    <name type="scientific">Terfezia boudieri ATCC MYA-4762</name>
    <dbReference type="NCBI Taxonomy" id="1051890"/>
    <lineage>
        <taxon>Eukaryota</taxon>
        <taxon>Fungi</taxon>
        <taxon>Dikarya</taxon>
        <taxon>Ascomycota</taxon>
        <taxon>Pezizomycotina</taxon>
        <taxon>Pezizomycetes</taxon>
        <taxon>Pezizales</taxon>
        <taxon>Pezizaceae</taxon>
        <taxon>Terfezia</taxon>
    </lineage>
</organism>
<accession>A0A3N4LYG3</accession>
<feature type="region of interest" description="Disordered" evidence="1">
    <location>
        <begin position="1"/>
        <end position="20"/>
    </location>
</feature>
<sequence length="150" mass="16479">MDPNILNLARGDKSRSPPRALKKRGRCVFGCRGCALLGGILNHEDVPYSQPNSHQSSSRLPPLITTSSLYLTPQKKSTPPTTTALTTTLHASRRYLVHKFFGGIGAVLYCCWRRGVRHEARVLGLVTQGSVVAQQLNVPIDFNTLLETPD</sequence>
<evidence type="ECO:0000313" key="3">
    <source>
        <dbReference type="Proteomes" id="UP000267821"/>
    </source>
</evidence>
<dbReference type="AlphaFoldDB" id="A0A3N4LYG3"/>
<dbReference type="EMBL" id="ML121537">
    <property type="protein sequence ID" value="RPB25721.1"/>
    <property type="molecule type" value="Genomic_DNA"/>
</dbReference>
<evidence type="ECO:0000313" key="2">
    <source>
        <dbReference type="EMBL" id="RPB25721.1"/>
    </source>
</evidence>
<gene>
    <name evidence="2" type="ORF">L211DRAFT_98580</name>
</gene>
<dbReference type="Proteomes" id="UP000267821">
    <property type="component" value="Unassembled WGS sequence"/>
</dbReference>
<keyword evidence="3" id="KW-1185">Reference proteome</keyword>